<feature type="transmembrane region" description="Helical" evidence="1">
    <location>
        <begin position="36"/>
        <end position="61"/>
    </location>
</feature>
<evidence type="ECO:0000313" key="2">
    <source>
        <dbReference type="EnsemblMetazoa" id="GAUT029180-PA"/>
    </source>
</evidence>
<name>A0A1A9V8F5_GLOAU</name>
<dbReference type="EnsemblMetazoa" id="GAUT029180-RA">
    <property type="protein sequence ID" value="GAUT029180-PA"/>
    <property type="gene ID" value="GAUT029180"/>
</dbReference>
<proteinExistence type="predicted"/>
<dbReference type="AlphaFoldDB" id="A0A1A9V8F5"/>
<sequence length="126" mass="13984">MVWLLNKSATSVTDNETTEVSDILLVLILRHFLDAVYPWSIVFVFLKILSAPSVLVLFAIVRFALNTIRDQHVLCVLTLHSMPISLPLNLAPTVNYTDLSLDECLNSTECDPTINNSIASNNINNA</sequence>
<reference evidence="2" key="1">
    <citation type="submission" date="2020-05" db="UniProtKB">
        <authorList>
            <consortium name="EnsemblMetazoa"/>
        </authorList>
    </citation>
    <scope>IDENTIFICATION</scope>
    <source>
        <strain evidence="2">TTRI</strain>
    </source>
</reference>
<dbReference type="Proteomes" id="UP000078200">
    <property type="component" value="Unassembled WGS sequence"/>
</dbReference>
<keyword evidence="1" id="KW-0812">Transmembrane</keyword>
<keyword evidence="1" id="KW-1133">Transmembrane helix</keyword>
<dbReference type="VEuPathDB" id="VectorBase:GAUT029180"/>
<evidence type="ECO:0000313" key="3">
    <source>
        <dbReference type="Proteomes" id="UP000078200"/>
    </source>
</evidence>
<keyword evidence="3" id="KW-1185">Reference proteome</keyword>
<evidence type="ECO:0000256" key="1">
    <source>
        <dbReference type="SAM" id="Phobius"/>
    </source>
</evidence>
<accession>A0A1A9V8F5</accession>
<protein>
    <submittedName>
        <fullName evidence="2">Uncharacterized protein</fullName>
    </submittedName>
</protein>
<organism evidence="2 3">
    <name type="scientific">Glossina austeni</name>
    <name type="common">Savannah tsetse fly</name>
    <dbReference type="NCBI Taxonomy" id="7395"/>
    <lineage>
        <taxon>Eukaryota</taxon>
        <taxon>Metazoa</taxon>
        <taxon>Ecdysozoa</taxon>
        <taxon>Arthropoda</taxon>
        <taxon>Hexapoda</taxon>
        <taxon>Insecta</taxon>
        <taxon>Pterygota</taxon>
        <taxon>Neoptera</taxon>
        <taxon>Endopterygota</taxon>
        <taxon>Diptera</taxon>
        <taxon>Brachycera</taxon>
        <taxon>Muscomorpha</taxon>
        <taxon>Hippoboscoidea</taxon>
        <taxon>Glossinidae</taxon>
        <taxon>Glossina</taxon>
    </lineage>
</organism>
<keyword evidence="1" id="KW-0472">Membrane</keyword>